<gene>
    <name evidence="1" type="ORF">ASIM_LOCUS6846</name>
</gene>
<reference evidence="3" key="1">
    <citation type="submission" date="2017-02" db="UniProtKB">
        <authorList>
            <consortium name="WormBaseParasite"/>
        </authorList>
    </citation>
    <scope>IDENTIFICATION</scope>
</reference>
<evidence type="ECO:0000313" key="3">
    <source>
        <dbReference type="WBParaSite" id="ASIM_0000707401-mRNA-1"/>
    </source>
</evidence>
<dbReference type="Proteomes" id="UP000267096">
    <property type="component" value="Unassembled WGS sequence"/>
</dbReference>
<keyword evidence="2" id="KW-1185">Reference proteome</keyword>
<accession>A0A0M3JHG1</accession>
<dbReference type="EMBL" id="UYRR01015571">
    <property type="protein sequence ID" value="VDK27934.1"/>
    <property type="molecule type" value="Genomic_DNA"/>
</dbReference>
<evidence type="ECO:0000313" key="2">
    <source>
        <dbReference type="Proteomes" id="UP000267096"/>
    </source>
</evidence>
<evidence type="ECO:0000313" key="1">
    <source>
        <dbReference type="EMBL" id="VDK27934.1"/>
    </source>
</evidence>
<proteinExistence type="predicted"/>
<reference evidence="1 2" key="2">
    <citation type="submission" date="2018-11" db="EMBL/GenBank/DDBJ databases">
        <authorList>
            <consortium name="Pathogen Informatics"/>
        </authorList>
    </citation>
    <scope>NUCLEOTIDE SEQUENCE [LARGE SCALE GENOMIC DNA]</scope>
</reference>
<dbReference type="AlphaFoldDB" id="A0A0M3JHG1"/>
<protein>
    <submittedName>
        <fullName evidence="3">Transmembrane protein</fullName>
    </submittedName>
</protein>
<name>A0A0M3JHG1_ANISI</name>
<dbReference type="WBParaSite" id="ASIM_0000707401-mRNA-1">
    <property type="protein sequence ID" value="ASIM_0000707401-mRNA-1"/>
    <property type="gene ID" value="ASIM_0000707401"/>
</dbReference>
<sequence length="115" mass="12788">MPDPMVTCQKKYGAQFCSAMKLACYEITKVAIVKKPSGSVVILPRVVAACITSESWLARCYAQYGSEQCIEWRQTCRGKGLMIMDGDLTAEEQECMESLLLVLFCDICGVIWGVF</sequence>
<organism evidence="3">
    <name type="scientific">Anisakis simplex</name>
    <name type="common">Herring worm</name>
    <dbReference type="NCBI Taxonomy" id="6269"/>
    <lineage>
        <taxon>Eukaryota</taxon>
        <taxon>Metazoa</taxon>
        <taxon>Ecdysozoa</taxon>
        <taxon>Nematoda</taxon>
        <taxon>Chromadorea</taxon>
        <taxon>Rhabditida</taxon>
        <taxon>Spirurina</taxon>
        <taxon>Ascaridomorpha</taxon>
        <taxon>Ascaridoidea</taxon>
        <taxon>Anisakidae</taxon>
        <taxon>Anisakis</taxon>
        <taxon>Anisakis simplex complex</taxon>
    </lineage>
</organism>